<feature type="signal peptide" evidence="1">
    <location>
        <begin position="1"/>
        <end position="24"/>
    </location>
</feature>
<organism evidence="2 3">
    <name type="scientific">Sarocladium strictum</name>
    <name type="common">Black bundle disease fungus</name>
    <name type="synonym">Acremonium strictum</name>
    <dbReference type="NCBI Taxonomy" id="5046"/>
    <lineage>
        <taxon>Eukaryota</taxon>
        <taxon>Fungi</taxon>
        <taxon>Dikarya</taxon>
        <taxon>Ascomycota</taxon>
        <taxon>Pezizomycotina</taxon>
        <taxon>Sordariomycetes</taxon>
        <taxon>Hypocreomycetidae</taxon>
        <taxon>Hypocreales</taxon>
        <taxon>Sarocladiaceae</taxon>
        <taxon>Sarocladium</taxon>
    </lineage>
</organism>
<comment type="caution">
    <text evidence="2">The sequence shown here is derived from an EMBL/GenBank/DDBJ whole genome shotgun (WGS) entry which is preliminary data.</text>
</comment>
<sequence>MALSTEAVLALIAILVNLPAAVRGSSDALRIANRLLQAARRVSPEASEQHQLHQDDAAINYSNLRTGVSMADFSDQAHLPHTIGNDDVVVSETGKVGTVYVRVENGRHCLGNCDGEGEAAPRGQSQAALLIYHSIRQCLVLSGDTQRQ</sequence>
<feature type="chain" id="PRO_5041380771" evidence="1">
    <location>
        <begin position="25"/>
        <end position="148"/>
    </location>
</feature>
<name>A0AA39L587_SARSR</name>
<reference evidence="2" key="1">
    <citation type="submission" date="2022-10" db="EMBL/GenBank/DDBJ databases">
        <title>Determination and structural analysis of whole genome sequence of Sarocladium strictum F4-1.</title>
        <authorList>
            <person name="Hu L."/>
            <person name="Jiang Y."/>
        </authorList>
    </citation>
    <scope>NUCLEOTIDE SEQUENCE</scope>
    <source>
        <strain evidence="2">F4-1</strain>
    </source>
</reference>
<proteinExistence type="predicted"/>
<dbReference type="EMBL" id="JAPDFR010000008">
    <property type="protein sequence ID" value="KAK0384440.1"/>
    <property type="molecule type" value="Genomic_DNA"/>
</dbReference>
<evidence type="ECO:0000313" key="2">
    <source>
        <dbReference type="EMBL" id="KAK0384440.1"/>
    </source>
</evidence>
<dbReference type="AlphaFoldDB" id="A0AA39L587"/>
<accession>A0AA39L587</accession>
<keyword evidence="1" id="KW-0732">Signal</keyword>
<evidence type="ECO:0000256" key="1">
    <source>
        <dbReference type="SAM" id="SignalP"/>
    </source>
</evidence>
<keyword evidence="3" id="KW-1185">Reference proteome</keyword>
<dbReference type="Proteomes" id="UP001175261">
    <property type="component" value="Unassembled WGS sequence"/>
</dbReference>
<evidence type="ECO:0000313" key="3">
    <source>
        <dbReference type="Proteomes" id="UP001175261"/>
    </source>
</evidence>
<protein>
    <submittedName>
        <fullName evidence="2">Uncharacterized protein</fullName>
    </submittedName>
</protein>
<gene>
    <name evidence="2" type="ORF">NLU13_8526</name>
</gene>